<keyword evidence="2" id="KW-0812">Transmembrane</keyword>
<sequence length="331" mass="37202">MATKRVDVLNWIFSVIFMFLKLLLCGHTYTGNKTRTCIKHESDYSKIIVDKLYSLPLNHLYVYALILGPIDIPQTSYDYSIYYYRLASFRNWPRDHPVFASHLAGNGLFYVDSNVPDTDNFVMCHACFQTISISLNDIVEVHRINSPDCPFLSRLEELNEVTREESSASIHEALAQEIRVEEPSWISTFNTEPNSNRNHQALITLPLPTNSESLHISGPVSSLAVDGQPANSSANSQTNNSPSVSGVTVSRSMQMNNVQPATSATAETQDAHQDIGHDMRTGSITTRLACLPLLYLKHHYNLRQSQQPDLDSRGPILHVSWENFCDTGRTT</sequence>
<dbReference type="SMART" id="SM00238">
    <property type="entry name" value="BIR"/>
    <property type="match status" value="1"/>
</dbReference>
<dbReference type="VEuPathDB" id="VectorBase:BGLAX_049960"/>
<dbReference type="VEuPathDB" id="VectorBase:BGLB020890"/>
<dbReference type="Gene3D" id="1.10.1170.10">
    <property type="entry name" value="Inhibitor Of Apoptosis Protein (2mihbC-IAP-1), Chain A"/>
    <property type="match status" value="1"/>
</dbReference>
<protein>
    <submittedName>
        <fullName evidence="3">Uncharacterized protein</fullName>
    </submittedName>
</protein>
<dbReference type="InterPro" id="IPR001370">
    <property type="entry name" value="BIR_rpt"/>
</dbReference>
<name>A0A2C9KKW5_BIOGL</name>
<dbReference type="AlphaFoldDB" id="A0A2C9KKW5"/>
<feature type="transmembrane region" description="Helical" evidence="2">
    <location>
        <begin position="9"/>
        <end position="29"/>
    </location>
</feature>
<reference evidence="3" key="1">
    <citation type="submission" date="2020-05" db="UniProtKB">
        <authorList>
            <consortium name="EnsemblMetazoa"/>
        </authorList>
    </citation>
    <scope>IDENTIFICATION</scope>
    <source>
        <strain evidence="3">BB02</strain>
    </source>
</reference>
<keyword evidence="2" id="KW-0472">Membrane</keyword>
<evidence type="ECO:0000256" key="2">
    <source>
        <dbReference type="SAM" id="Phobius"/>
    </source>
</evidence>
<dbReference type="Pfam" id="PF00653">
    <property type="entry name" value="BIR"/>
    <property type="match status" value="1"/>
</dbReference>
<evidence type="ECO:0000313" key="4">
    <source>
        <dbReference type="Proteomes" id="UP000076420"/>
    </source>
</evidence>
<evidence type="ECO:0000256" key="1">
    <source>
        <dbReference type="SAM" id="MobiDB-lite"/>
    </source>
</evidence>
<dbReference type="EnsemblMetazoa" id="BGLB020890-RC">
    <property type="protein sequence ID" value="BGLB020890-PC"/>
    <property type="gene ID" value="BGLB020890"/>
</dbReference>
<keyword evidence="2" id="KW-1133">Transmembrane helix</keyword>
<dbReference type="Proteomes" id="UP000076420">
    <property type="component" value="Unassembled WGS sequence"/>
</dbReference>
<dbReference type="STRING" id="6526.A0A2C9KKW5"/>
<dbReference type="KEGG" id="bgt:106069091"/>
<dbReference type="PROSITE" id="PS50143">
    <property type="entry name" value="BIR_REPEAT_2"/>
    <property type="match status" value="1"/>
</dbReference>
<dbReference type="SUPFAM" id="SSF57924">
    <property type="entry name" value="Inhibitor of apoptosis (IAP) repeat"/>
    <property type="match status" value="1"/>
</dbReference>
<feature type="region of interest" description="Disordered" evidence="1">
    <location>
        <begin position="219"/>
        <end position="248"/>
    </location>
</feature>
<proteinExistence type="predicted"/>
<feature type="compositionally biased region" description="Low complexity" evidence="1">
    <location>
        <begin position="228"/>
        <end position="243"/>
    </location>
</feature>
<gene>
    <name evidence="3" type="primary">106069091</name>
</gene>
<accession>A0A2C9KKW5</accession>
<organism evidence="3 4">
    <name type="scientific">Biomphalaria glabrata</name>
    <name type="common">Bloodfluke planorb</name>
    <name type="synonym">Freshwater snail</name>
    <dbReference type="NCBI Taxonomy" id="6526"/>
    <lineage>
        <taxon>Eukaryota</taxon>
        <taxon>Metazoa</taxon>
        <taxon>Spiralia</taxon>
        <taxon>Lophotrochozoa</taxon>
        <taxon>Mollusca</taxon>
        <taxon>Gastropoda</taxon>
        <taxon>Heterobranchia</taxon>
        <taxon>Euthyneura</taxon>
        <taxon>Panpulmonata</taxon>
        <taxon>Hygrophila</taxon>
        <taxon>Lymnaeoidea</taxon>
        <taxon>Planorbidae</taxon>
        <taxon>Biomphalaria</taxon>
    </lineage>
</organism>
<evidence type="ECO:0000313" key="3">
    <source>
        <dbReference type="EnsemblMetazoa" id="BGLB020890-PC"/>
    </source>
</evidence>